<keyword evidence="4" id="KW-0732">Signal</keyword>
<evidence type="ECO:0000313" key="7">
    <source>
        <dbReference type="RefSeq" id="XP_011299076.1"/>
    </source>
</evidence>
<keyword evidence="2" id="KW-0646">Protease inhibitor</keyword>
<dbReference type="PANTHER" id="PTHR23259">
    <property type="entry name" value="RIDDLE"/>
    <property type="match status" value="1"/>
</dbReference>
<accession>A0A9R1SXS3</accession>
<gene>
    <name evidence="7" type="primary">LOC105264123</name>
</gene>
<evidence type="ECO:0000256" key="2">
    <source>
        <dbReference type="ARBA" id="ARBA00022690"/>
    </source>
</evidence>
<name>A0A9R1SXS3_9HYME</name>
<dbReference type="InterPro" id="IPR051368">
    <property type="entry name" value="SerProtInhib-TIL_Domain"/>
</dbReference>
<evidence type="ECO:0000256" key="3">
    <source>
        <dbReference type="ARBA" id="ARBA00023157"/>
    </source>
</evidence>
<dbReference type="InterPro" id="IPR036084">
    <property type="entry name" value="Ser_inhib-like_sf"/>
</dbReference>
<comment type="similarity">
    <text evidence="1">Belongs to the serine protease inhibitor-like (TIL domain-containing) family.</text>
</comment>
<proteinExistence type="inferred from homology"/>
<organism evidence="6 7">
    <name type="scientific">Fopius arisanus</name>
    <dbReference type="NCBI Taxonomy" id="64838"/>
    <lineage>
        <taxon>Eukaryota</taxon>
        <taxon>Metazoa</taxon>
        <taxon>Ecdysozoa</taxon>
        <taxon>Arthropoda</taxon>
        <taxon>Hexapoda</taxon>
        <taxon>Insecta</taxon>
        <taxon>Pterygota</taxon>
        <taxon>Neoptera</taxon>
        <taxon>Endopterygota</taxon>
        <taxon>Hymenoptera</taxon>
        <taxon>Apocrita</taxon>
        <taxon>Ichneumonoidea</taxon>
        <taxon>Braconidae</taxon>
        <taxon>Opiinae</taxon>
        <taxon>Fopius</taxon>
    </lineage>
</organism>
<evidence type="ECO:0000256" key="1">
    <source>
        <dbReference type="ARBA" id="ARBA00007611"/>
    </source>
</evidence>
<dbReference type="SUPFAM" id="SSF57567">
    <property type="entry name" value="Serine protease inhibitors"/>
    <property type="match status" value="1"/>
</dbReference>
<protein>
    <submittedName>
        <fullName evidence="7">Chymotrypsin-elastase inhibitor ixodidin-like</fullName>
    </submittedName>
</protein>
<dbReference type="OrthoDB" id="6236007at2759"/>
<evidence type="ECO:0000256" key="4">
    <source>
        <dbReference type="SAM" id="SignalP"/>
    </source>
</evidence>
<dbReference type="Proteomes" id="UP000694866">
    <property type="component" value="Unplaced"/>
</dbReference>
<dbReference type="KEGG" id="fas:105264123"/>
<dbReference type="Gene3D" id="2.10.25.10">
    <property type="entry name" value="Laminin"/>
    <property type="match status" value="1"/>
</dbReference>
<feature type="signal peptide" evidence="4">
    <location>
        <begin position="1"/>
        <end position="22"/>
    </location>
</feature>
<dbReference type="GeneID" id="105264123"/>
<keyword evidence="3" id="KW-1015">Disulfide bond</keyword>
<keyword evidence="6" id="KW-1185">Reference proteome</keyword>
<dbReference type="RefSeq" id="XP_011299076.1">
    <property type="nucleotide sequence ID" value="XM_011300774.1"/>
</dbReference>
<dbReference type="PANTHER" id="PTHR23259:SF70">
    <property type="entry name" value="ACCESSORY GLAND PROTEIN ACP62F-RELATED"/>
    <property type="match status" value="1"/>
</dbReference>
<dbReference type="AlphaFoldDB" id="A0A9R1SXS3"/>
<dbReference type="InterPro" id="IPR002919">
    <property type="entry name" value="TIL_dom"/>
</dbReference>
<feature type="chain" id="PRO_5040341484" evidence="4">
    <location>
        <begin position="23"/>
        <end position="87"/>
    </location>
</feature>
<dbReference type="Pfam" id="PF01826">
    <property type="entry name" value="TIL"/>
    <property type="match status" value="1"/>
</dbReference>
<evidence type="ECO:0000313" key="6">
    <source>
        <dbReference type="Proteomes" id="UP000694866"/>
    </source>
</evidence>
<dbReference type="GO" id="GO:0030414">
    <property type="term" value="F:peptidase inhibitor activity"/>
    <property type="evidence" value="ECO:0007669"/>
    <property type="project" value="UniProtKB-KW"/>
</dbReference>
<dbReference type="CDD" id="cd19941">
    <property type="entry name" value="TIL"/>
    <property type="match status" value="1"/>
</dbReference>
<feature type="domain" description="TIL" evidence="5">
    <location>
        <begin position="29"/>
        <end position="83"/>
    </location>
</feature>
<sequence>MSRIAFLFLITIMTITVIDVNCQDGERNCGPNETWDSCGSGCGEATCHNPRRTKGVMCPAVCVPGCFCNRGWIRSEPRGSCVRSCFP</sequence>
<reference evidence="7" key="1">
    <citation type="submission" date="2025-08" db="UniProtKB">
        <authorList>
            <consortium name="RefSeq"/>
        </authorList>
    </citation>
    <scope>IDENTIFICATION</scope>
    <source>
        <strain evidence="7">USDA-PBARC FA_bdor</strain>
        <tissue evidence="7">Whole organism</tissue>
    </source>
</reference>
<evidence type="ECO:0000259" key="5">
    <source>
        <dbReference type="Pfam" id="PF01826"/>
    </source>
</evidence>